<evidence type="ECO:0000256" key="1">
    <source>
        <dbReference type="SAM" id="Phobius"/>
    </source>
</evidence>
<organism evidence="2 3">
    <name type="scientific">Tunturiibacter lichenicola</name>
    <dbReference type="NCBI Taxonomy" id="2051959"/>
    <lineage>
        <taxon>Bacteria</taxon>
        <taxon>Pseudomonadati</taxon>
        <taxon>Acidobacteriota</taxon>
        <taxon>Terriglobia</taxon>
        <taxon>Terriglobales</taxon>
        <taxon>Acidobacteriaceae</taxon>
        <taxon>Tunturiibacter</taxon>
    </lineage>
</organism>
<keyword evidence="1" id="KW-0812">Transmembrane</keyword>
<sequence length="104" mass="12039">MQLLPAEVVRDREILGADLVQAVKIRARRDGDFFLERTFESQLWSFYMVPDILVAFLFFQLPILLQSDWLFAACSFFQSACHDYAFTGDGNKRHFATEKHACEA</sequence>
<accession>A0A7Y9T278</accession>
<evidence type="ECO:0000313" key="2">
    <source>
        <dbReference type="EMBL" id="NYF50877.1"/>
    </source>
</evidence>
<dbReference type="Proteomes" id="UP000534186">
    <property type="component" value="Unassembled WGS sequence"/>
</dbReference>
<name>A0A7Y9T278_9BACT</name>
<feature type="transmembrane region" description="Helical" evidence="1">
    <location>
        <begin position="44"/>
        <end position="65"/>
    </location>
</feature>
<comment type="caution">
    <text evidence="2">The sequence shown here is derived from an EMBL/GenBank/DDBJ whole genome shotgun (WGS) entry which is preliminary data.</text>
</comment>
<evidence type="ECO:0000313" key="3">
    <source>
        <dbReference type="Proteomes" id="UP000534186"/>
    </source>
</evidence>
<gene>
    <name evidence="2" type="ORF">HDF12_001242</name>
</gene>
<keyword evidence="1" id="KW-0472">Membrane</keyword>
<reference evidence="2 3" key="1">
    <citation type="submission" date="2020-07" db="EMBL/GenBank/DDBJ databases">
        <title>Genomic Encyclopedia of Type Strains, Phase IV (KMG-V): Genome sequencing to study the core and pangenomes of soil and plant-associated prokaryotes.</title>
        <authorList>
            <person name="Whitman W."/>
        </authorList>
    </citation>
    <scope>NUCLEOTIDE SEQUENCE [LARGE SCALE GENOMIC DNA]</scope>
    <source>
        <strain evidence="2 3">M8UP30</strain>
    </source>
</reference>
<dbReference type="AlphaFoldDB" id="A0A7Y9T278"/>
<proteinExistence type="predicted"/>
<protein>
    <submittedName>
        <fullName evidence="2">Uncharacterized protein</fullName>
    </submittedName>
</protein>
<dbReference type="EMBL" id="JACCCV010000001">
    <property type="protein sequence ID" value="NYF50877.1"/>
    <property type="molecule type" value="Genomic_DNA"/>
</dbReference>
<keyword evidence="1" id="KW-1133">Transmembrane helix</keyword>